<dbReference type="EMBL" id="BART01014157">
    <property type="protein sequence ID" value="GAG85523.1"/>
    <property type="molecule type" value="Genomic_DNA"/>
</dbReference>
<gene>
    <name evidence="1" type="ORF">S01H4_28458</name>
</gene>
<protein>
    <submittedName>
        <fullName evidence="1">Uncharacterized protein</fullName>
    </submittedName>
</protein>
<comment type="caution">
    <text evidence="1">The sequence shown here is derived from an EMBL/GenBank/DDBJ whole genome shotgun (WGS) entry which is preliminary data.</text>
</comment>
<proteinExistence type="predicted"/>
<accession>X1BN94</accession>
<reference evidence="1" key="1">
    <citation type="journal article" date="2014" name="Front. Microbiol.">
        <title>High frequency of phylogenetically diverse reductive dehalogenase-homologous genes in deep subseafloor sedimentary metagenomes.</title>
        <authorList>
            <person name="Kawai M."/>
            <person name="Futagami T."/>
            <person name="Toyoda A."/>
            <person name="Takaki Y."/>
            <person name="Nishi S."/>
            <person name="Hori S."/>
            <person name="Arai W."/>
            <person name="Tsubouchi T."/>
            <person name="Morono Y."/>
            <person name="Uchiyama I."/>
            <person name="Ito T."/>
            <person name="Fujiyama A."/>
            <person name="Inagaki F."/>
            <person name="Takami H."/>
        </authorList>
    </citation>
    <scope>NUCLEOTIDE SEQUENCE</scope>
    <source>
        <strain evidence="1">Expedition CK06-06</strain>
    </source>
</reference>
<feature type="non-terminal residue" evidence="1">
    <location>
        <position position="41"/>
    </location>
</feature>
<sequence>MSTEGANPEPMLTGESLRFKDNRVPSMASAILFHLASTTNV</sequence>
<evidence type="ECO:0000313" key="1">
    <source>
        <dbReference type="EMBL" id="GAG85523.1"/>
    </source>
</evidence>
<organism evidence="1">
    <name type="scientific">marine sediment metagenome</name>
    <dbReference type="NCBI Taxonomy" id="412755"/>
    <lineage>
        <taxon>unclassified sequences</taxon>
        <taxon>metagenomes</taxon>
        <taxon>ecological metagenomes</taxon>
    </lineage>
</organism>
<name>X1BN94_9ZZZZ</name>
<dbReference type="AlphaFoldDB" id="X1BN94"/>